<dbReference type="InterPro" id="IPR011334">
    <property type="entry name" value="UDP-acyl_GlcNac_deAcase_C"/>
</dbReference>
<evidence type="ECO:0000313" key="13">
    <source>
        <dbReference type="EMBL" id="APC97010.1"/>
    </source>
</evidence>
<evidence type="ECO:0000256" key="7">
    <source>
        <dbReference type="ARBA" id="ARBA00022723"/>
    </source>
</evidence>
<dbReference type="InterPro" id="IPR020568">
    <property type="entry name" value="Ribosomal_Su5_D2-typ_SF"/>
</dbReference>
<gene>
    <name evidence="12 13" type="primary">lpxC</name>
    <name evidence="13" type="ORF">KX01_552</name>
</gene>
<name>A0A1J0KTI6_9GAMM</name>
<comment type="function">
    <text evidence="2 12">Catalyzes the hydrolysis of UDP-3-O-myristoyl-N-acetylglucosamine to form UDP-3-O-myristoylglucosamine and acetate, the committed step in lipid A biosynthesis.</text>
</comment>
<dbReference type="EC" id="3.5.1.108" evidence="4 12"/>
<evidence type="ECO:0000256" key="9">
    <source>
        <dbReference type="ARBA" id="ARBA00022833"/>
    </source>
</evidence>
<feature type="binding site" evidence="12">
    <location>
        <position position="243"/>
    </location>
    <ligand>
        <name>Zn(2+)</name>
        <dbReference type="ChEBI" id="CHEBI:29105"/>
    </ligand>
</feature>
<protein>
    <recommendedName>
        <fullName evidence="4 12">UDP-3-O-acyl-N-acetylglucosamine deacetylase</fullName>
        <shortName evidence="12">UDP-3-O-acyl-GlcNAc deacetylase</shortName>
        <ecNumber evidence="4 12">3.5.1.108</ecNumber>
    </recommendedName>
    <alternativeName>
        <fullName evidence="12">UDP-3-O-[R-3-hydroxymyristoyl]-N-acetylglucosamine deacetylase</fullName>
    </alternativeName>
</protein>
<feature type="binding site" evidence="12">
    <location>
        <position position="80"/>
    </location>
    <ligand>
        <name>Zn(2+)</name>
        <dbReference type="ChEBI" id="CHEBI:29105"/>
    </ligand>
</feature>
<dbReference type="Pfam" id="PF03331">
    <property type="entry name" value="LpxC"/>
    <property type="match status" value="1"/>
</dbReference>
<dbReference type="OrthoDB" id="9802746at2"/>
<proteinExistence type="inferred from homology"/>
<evidence type="ECO:0000313" key="14">
    <source>
        <dbReference type="Proteomes" id="UP000182521"/>
    </source>
</evidence>
<dbReference type="InterPro" id="IPR004463">
    <property type="entry name" value="UDP-acyl_GlcNac_deAcase"/>
</dbReference>
<evidence type="ECO:0000256" key="2">
    <source>
        <dbReference type="ARBA" id="ARBA00002923"/>
    </source>
</evidence>
<feature type="active site" description="Proton donor" evidence="12">
    <location>
        <position position="265"/>
    </location>
</feature>
<organism evidence="13 14">
    <name type="scientific">Francisella frigiditurris</name>
    <dbReference type="NCBI Taxonomy" id="1542390"/>
    <lineage>
        <taxon>Bacteria</taxon>
        <taxon>Pseudomonadati</taxon>
        <taxon>Pseudomonadota</taxon>
        <taxon>Gammaproteobacteria</taxon>
        <taxon>Thiotrichales</taxon>
        <taxon>Francisellaceae</taxon>
        <taxon>Francisella</taxon>
    </lineage>
</organism>
<dbReference type="Gene3D" id="3.30.1700.10">
    <property type="entry name" value="lpxc deacetylase, domain 2"/>
    <property type="match status" value="1"/>
</dbReference>
<dbReference type="Gene3D" id="3.30.230.20">
    <property type="entry name" value="lpxc deacetylase, domain 1"/>
    <property type="match status" value="1"/>
</dbReference>
<evidence type="ECO:0000256" key="11">
    <source>
        <dbReference type="ARBA" id="ARBA00024535"/>
    </source>
</evidence>
<dbReference type="GO" id="GO:0046872">
    <property type="term" value="F:metal ion binding"/>
    <property type="evidence" value="ECO:0007669"/>
    <property type="project" value="UniProtKB-KW"/>
</dbReference>
<evidence type="ECO:0000256" key="12">
    <source>
        <dbReference type="HAMAP-Rule" id="MF_00388"/>
    </source>
</evidence>
<accession>A0A1J0KTI6</accession>
<comment type="catalytic activity">
    <reaction evidence="11 12">
        <text>a UDP-3-O-[(3R)-3-hydroxyacyl]-N-acetyl-alpha-D-glucosamine + H2O = a UDP-3-O-[(3R)-3-hydroxyacyl]-alpha-D-glucosamine + acetate</text>
        <dbReference type="Rhea" id="RHEA:67816"/>
        <dbReference type="ChEBI" id="CHEBI:15377"/>
        <dbReference type="ChEBI" id="CHEBI:30089"/>
        <dbReference type="ChEBI" id="CHEBI:137740"/>
        <dbReference type="ChEBI" id="CHEBI:173225"/>
        <dbReference type="EC" id="3.5.1.108"/>
    </reaction>
</comment>
<dbReference type="PANTHER" id="PTHR33694:SF1">
    <property type="entry name" value="UDP-3-O-ACYL-N-ACETYLGLUCOSAMINE DEACETYLASE 1, MITOCHONDRIAL-RELATED"/>
    <property type="match status" value="1"/>
</dbReference>
<dbReference type="InterPro" id="IPR015870">
    <property type="entry name" value="UDP-acyl_N-AcGlcN_deAcase_N"/>
</dbReference>
<comment type="similarity">
    <text evidence="12">Belongs to the LpxC family.</text>
</comment>
<evidence type="ECO:0000256" key="6">
    <source>
        <dbReference type="ARBA" id="ARBA00022556"/>
    </source>
</evidence>
<dbReference type="NCBIfam" id="TIGR00325">
    <property type="entry name" value="lpxC"/>
    <property type="match status" value="1"/>
</dbReference>
<dbReference type="PANTHER" id="PTHR33694">
    <property type="entry name" value="UDP-3-O-ACYL-N-ACETYLGLUCOSAMINE DEACETYLASE 1, MITOCHONDRIAL-RELATED"/>
    <property type="match status" value="1"/>
</dbReference>
<keyword evidence="9 12" id="KW-0862">Zinc</keyword>
<reference evidence="14" key="1">
    <citation type="submission" date="2014-10" db="EMBL/GenBank/DDBJ databases">
        <authorList>
            <person name="Kuske C.R."/>
            <person name="Challacombe J.F."/>
            <person name="Daligault H.E."/>
            <person name="Davenport K.W."/>
            <person name="Johnson S.L."/>
            <person name="Siddaramappa S."/>
            <person name="Petersen J.M."/>
        </authorList>
    </citation>
    <scope>NUCLEOTIDE SEQUENCE [LARGE SCALE GENOMIC DNA]</scope>
    <source>
        <strain evidence="14">CA97-1460</strain>
    </source>
</reference>
<feature type="binding site" evidence="12">
    <location>
        <position position="239"/>
    </location>
    <ligand>
        <name>Zn(2+)</name>
        <dbReference type="ChEBI" id="CHEBI:29105"/>
    </ligand>
</feature>
<dbReference type="GO" id="GO:0016020">
    <property type="term" value="C:membrane"/>
    <property type="evidence" value="ECO:0007669"/>
    <property type="project" value="GOC"/>
</dbReference>
<sequence>MHQKTISKPFKVTGIGLHSGVDVSMTVLPANVDHGIVFRRIDLSPNVDIKVGISNIKEAIMCTLLTKDGNEKLSVSTIEHLMSAFAMYEIDNVLIEVNAPELPVMDGSSYEFTQLLNKAGVVEQDSKRKGIKILKPVKVEHEGKFAEVLPSDTLKYEFKIKWDHPVIAATKDHIVFEHNLDAYIEMVSKARTFGFYEQLAYLHQNNLAKGASLDNAVGITNEGVLNEGGLRYEDEFVRHKLLDAIGDFYVGGYILGHFNCYKSGHTLNNRLLHAVFADKSAWEYIS</sequence>
<dbReference type="EMBL" id="CP009654">
    <property type="protein sequence ID" value="APC97010.1"/>
    <property type="molecule type" value="Genomic_DNA"/>
</dbReference>
<dbReference type="GO" id="GO:0103117">
    <property type="term" value="F:UDP-3-O-acyl-N-acetylglucosamine deacetylase activity"/>
    <property type="evidence" value="ECO:0007669"/>
    <property type="project" value="UniProtKB-UniRule"/>
</dbReference>
<dbReference type="AlphaFoldDB" id="A0A1J0KTI6"/>
<keyword evidence="6 12" id="KW-0441">Lipid A biosynthesis</keyword>
<evidence type="ECO:0000256" key="8">
    <source>
        <dbReference type="ARBA" id="ARBA00022801"/>
    </source>
</evidence>
<keyword evidence="5 12" id="KW-0444">Lipid biosynthesis</keyword>
<evidence type="ECO:0000256" key="3">
    <source>
        <dbReference type="ARBA" id="ARBA00005002"/>
    </source>
</evidence>
<dbReference type="UniPathway" id="UPA00359">
    <property type="reaction ID" value="UER00478"/>
</dbReference>
<dbReference type="STRING" id="1542390.KX01_552"/>
<evidence type="ECO:0000256" key="10">
    <source>
        <dbReference type="ARBA" id="ARBA00023098"/>
    </source>
</evidence>
<dbReference type="Proteomes" id="UP000182521">
    <property type="component" value="Chromosome"/>
</dbReference>
<keyword evidence="7 12" id="KW-0479">Metal-binding</keyword>
<comment type="cofactor">
    <cofactor evidence="1 12">
        <name>Zn(2+)</name>
        <dbReference type="ChEBI" id="CHEBI:29105"/>
    </cofactor>
</comment>
<dbReference type="KEGG" id="frc:KX01_552"/>
<dbReference type="HAMAP" id="MF_00388">
    <property type="entry name" value="LpxC"/>
    <property type="match status" value="1"/>
</dbReference>
<evidence type="ECO:0000256" key="1">
    <source>
        <dbReference type="ARBA" id="ARBA00001947"/>
    </source>
</evidence>
<comment type="pathway">
    <text evidence="3 12">Glycolipid biosynthesis; lipid IV(A) biosynthesis; lipid IV(A) from (3R)-3-hydroxytetradecanoyl-[acyl-carrier-protein] and UDP-N-acetyl-alpha-D-glucosamine: step 2/6.</text>
</comment>
<dbReference type="GO" id="GO:0009245">
    <property type="term" value="P:lipid A biosynthetic process"/>
    <property type="evidence" value="ECO:0007669"/>
    <property type="project" value="UniProtKB-UniRule"/>
</dbReference>
<dbReference type="RefSeq" id="WP_071663530.1">
    <property type="nucleotide sequence ID" value="NZ_CP009654.1"/>
</dbReference>
<keyword evidence="8 12" id="KW-0378">Hydrolase</keyword>
<keyword evidence="14" id="KW-1185">Reference proteome</keyword>
<evidence type="ECO:0000256" key="5">
    <source>
        <dbReference type="ARBA" id="ARBA00022516"/>
    </source>
</evidence>
<evidence type="ECO:0000256" key="4">
    <source>
        <dbReference type="ARBA" id="ARBA00012745"/>
    </source>
</evidence>
<dbReference type="SUPFAM" id="SSF54211">
    <property type="entry name" value="Ribosomal protein S5 domain 2-like"/>
    <property type="match status" value="2"/>
</dbReference>
<keyword evidence="10 12" id="KW-0443">Lipid metabolism</keyword>